<name>A0ABN8PPP0_9CNID</name>
<feature type="domain" description="Fibronectin type-III" evidence="4">
    <location>
        <begin position="35"/>
        <end position="132"/>
    </location>
</feature>
<dbReference type="Gene3D" id="2.60.40.10">
    <property type="entry name" value="Immunoglobulins"/>
    <property type="match status" value="6"/>
</dbReference>
<dbReference type="Pfam" id="PF00629">
    <property type="entry name" value="MAM"/>
    <property type="match status" value="1"/>
</dbReference>
<dbReference type="InterPro" id="IPR013320">
    <property type="entry name" value="ConA-like_dom_sf"/>
</dbReference>
<dbReference type="InterPro" id="IPR058390">
    <property type="entry name" value="DUF8077"/>
</dbReference>
<dbReference type="PANTHER" id="PTHR23282:SF146">
    <property type="entry name" value="RT07201P-RELATED"/>
    <property type="match status" value="1"/>
</dbReference>
<evidence type="ECO:0008006" key="7">
    <source>
        <dbReference type="Google" id="ProtNLM"/>
    </source>
</evidence>
<evidence type="ECO:0000256" key="2">
    <source>
        <dbReference type="SAM" id="Phobius"/>
    </source>
</evidence>
<dbReference type="InterPro" id="IPR036116">
    <property type="entry name" value="FN3_sf"/>
</dbReference>
<keyword evidence="2" id="KW-1133">Transmembrane helix</keyword>
<dbReference type="Pfam" id="PF26284">
    <property type="entry name" value="DUF8077"/>
    <property type="match status" value="1"/>
</dbReference>
<feature type="domain" description="Fibronectin type-III" evidence="4">
    <location>
        <begin position="880"/>
        <end position="978"/>
    </location>
</feature>
<evidence type="ECO:0000256" key="1">
    <source>
        <dbReference type="SAM" id="MobiDB-lite"/>
    </source>
</evidence>
<dbReference type="PROSITE" id="PS50060">
    <property type="entry name" value="MAM_2"/>
    <property type="match status" value="1"/>
</dbReference>
<dbReference type="SUPFAM" id="SSF49265">
    <property type="entry name" value="Fibronectin type III"/>
    <property type="match status" value="4"/>
</dbReference>
<accession>A0ABN8PPP0</accession>
<keyword evidence="2" id="KW-0812">Transmembrane</keyword>
<feature type="domain" description="MAM" evidence="3">
    <location>
        <begin position="1201"/>
        <end position="1353"/>
    </location>
</feature>
<dbReference type="SMART" id="SM00060">
    <property type="entry name" value="FN3"/>
    <property type="match status" value="6"/>
</dbReference>
<reference evidence="5 6" key="1">
    <citation type="submission" date="2022-05" db="EMBL/GenBank/DDBJ databases">
        <authorList>
            <consortium name="Genoscope - CEA"/>
            <person name="William W."/>
        </authorList>
    </citation>
    <scope>NUCLEOTIDE SEQUENCE [LARGE SCALE GENOMIC DNA]</scope>
</reference>
<proteinExistence type="predicted"/>
<feature type="region of interest" description="Disordered" evidence="1">
    <location>
        <begin position="1224"/>
        <end position="1244"/>
    </location>
</feature>
<evidence type="ECO:0000313" key="6">
    <source>
        <dbReference type="Proteomes" id="UP001159427"/>
    </source>
</evidence>
<dbReference type="CDD" id="cd06263">
    <property type="entry name" value="MAM"/>
    <property type="match status" value="1"/>
</dbReference>
<organism evidence="5 6">
    <name type="scientific">Porites evermanni</name>
    <dbReference type="NCBI Taxonomy" id="104178"/>
    <lineage>
        <taxon>Eukaryota</taxon>
        <taxon>Metazoa</taxon>
        <taxon>Cnidaria</taxon>
        <taxon>Anthozoa</taxon>
        <taxon>Hexacorallia</taxon>
        <taxon>Scleractinia</taxon>
        <taxon>Fungiina</taxon>
        <taxon>Poritidae</taxon>
        <taxon>Porites</taxon>
    </lineage>
</organism>
<keyword evidence="6" id="KW-1185">Reference proteome</keyword>
<dbReference type="Gene3D" id="2.60.120.200">
    <property type="match status" value="1"/>
</dbReference>
<dbReference type="Proteomes" id="UP001159427">
    <property type="component" value="Unassembled WGS sequence"/>
</dbReference>
<dbReference type="Pfam" id="PF00041">
    <property type="entry name" value="fn3"/>
    <property type="match status" value="4"/>
</dbReference>
<feature type="domain" description="Fibronectin type-III" evidence="4">
    <location>
        <begin position="346"/>
        <end position="445"/>
    </location>
</feature>
<comment type="caution">
    <text evidence="5">The sequence shown here is derived from an EMBL/GenBank/DDBJ whole genome shotgun (WGS) entry which is preliminary data.</text>
</comment>
<dbReference type="InterPro" id="IPR000998">
    <property type="entry name" value="MAM_dom"/>
</dbReference>
<dbReference type="SMART" id="SM00137">
    <property type="entry name" value="MAM"/>
    <property type="match status" value="1"/>
</dbReference>
<dbReference type="EMBL" id="CALNXI010000948">
    <property type="protein sequence ID" value="CAH3148282.1"/>
    <property type="molecule type" value="Genomic_DNA"/>
</dbReference>
<sequence length="1677" mass="186218">MFYEVYVLAVSSVNGTLYSSEAITARTNEGVPSVAPSGLRVSKLHLTELKVQWNPIPQPSVNGRLLGYLVNYQEYPYYRYSTRRVNTSSPDVHMLVLSGLKAAHPYRVWVAGFTRAGTGPQSSKFSVTTGCGGNLNGLFGNFQVGRSFFSRTLRCNWTIGNAEINQAVALVLLPELYLSYRDYVKVIDGNGITVLTRYGYSSVTQKTLREVSFGNSGEITVQIYLRWSYSTFKLLVGILKQEPAFPLGNWRLSINNTFTTSIRLSWQNLQTLVGQQTSHYLIFVKDSYGRGLKEYIVPGNTNSHVVSGLTAHREYRFSVVGVNYSGNAYNSTEITAWTEEGVPSRAPSYIRLSNSQLTDVKVQWNPLSQQYANGRLLGYKVYYREYTYYYYSYYAKSVNTSSANVTMVILRDLRQATRYQIAVTAFTSKGEGRRSSWYSITTGCRGYINQSFGQLQFGPKGFYGNLLCTWSIGNVGIKQAVALVSMQDLYLSSLYDYIKITHGSGTTVLTRYGYSTTPQKTFAEVSFGNKENITVQINLYHSSSHARLQFGILPQGLQSARLVSSWSLSIDNKTATSMRVSWKNLSALLSQSVLYYITVIKSSNGSIVNGNILQGNTTSDVFYGLSPYMEYRLNALGVYDNGKVYKSSEATEWTEESAPGRAPSNITFPEVTATQFKVTWNPLPQRFHNGRLFGYRVFFRRSAYYPNPFNTSGVVISSPNVTWALITGLGPAQRYDVSVAAFTPKGEGPRSSLYYVTTACRVAVNQSYGALYVTHSDYTNLYCFWSIGNAGIPRAIGLFLIQEINFGYCSEYFKIFDGNEALKFHQSGCWSGYARGSLVEVPFFSSNNITASLNLRRMRSAVKADYLLLGKSLHAAQVLYGWNLTVVNTTFSSILIRWTNLTSLINRKVGHYIVFLNRRNNSVTLHQVVNGDQLTTEINGIAHLTNYTVEVVGIDTLQKPYKTPSEAIMTANQKTGEKDYRRRIICGEIMTDYNTKAVIMNNLFQRLCSVRSFLLSRKDHYLFATSSFHFRNLQAKLSQANFYSVHCLKVRHFPGIIDNIPLTEVFLEASLPLQKTVKRVLCPIFIWGGTSDRDFVARLSALRPKKLAPLAKKLVKLDSAVVSVGFSEAFIMGCPGGTRSVFTRAFRAKRELHFSNCITSISPCKHKLGQMLQAVRQSLTWMPETFYHSFPIPPVVVKTKVSCNFDYGLCHGWSQSGTDKFDWTRRGGSTSSSHTGPSSDHTTGKGYYMYIETSSPRRQGDNAILQVSVSGNGAAACLVFFYHMYGVTTGTLNVYSGNEVVFKVSGNQGNHWIRAKKTIYLRHGVTFEGIAGSSYTGDIAIDDVAITSGSCYSPTVTYQNASTTPTADGSRLQPSTFSPENQDASTTPTTDGSTLKPSTDILQKQTPSDQVMRESVMLKVKNMDLKKWDQNVQYSFRKQVAAAATEYCARSQVQCYPNQSRQRRSSENVTFTADMVHILPGYPKRSDDSPDVVLLAFYLSLPRGTSESSVVSESILHDIVMGHKENIQTSLGGEISSVDPFPSATEVRKNEENDEGNGGKSKPTNVIIGASVGGGLLLIIIAAVLIGCKKSDRFKKCVANREDSEETPLTLTLEMEDISKDVSSSPAKIQHETNRAVNPIHDKPASCLYHSLPGEPSGVALAKKTGSELNPSKSGLI</sequence>
<feature type="region of interest" description="Disordered" evidence="1">
    <location>
        <begin position="1531"/>
        <end position="1563"/>
    </location>
</feature>
<feature type="domain" description="Fibronectin type-III" evidence="4">
    <location>
        <begin position="564"/>
        <end position="661"/>
    </location>
</feature>
<evidence type="ECO:0000259" key="4">
    <source>
        <dbReference type="PROSITE" id="PS50853"/>
    </source>
</evidence>
<feature type="transmembrane region" description="Helical" evidence="2">
    <location>
        <begin position="1566"/>
        <end position="1586"/>
    </location>
</feature>
<dbReference type="SUPFAM" id="SSF49899">
    <property type="entry name" value="Concanavalin A-like lectins/glucanases"/>
    <property type="match status" value="1"/>
</dbReference>
<protein>
    <recommendedName>
        <fullName evidence="7">Protein-tyrosine-phosphatase</fullName>
    </recommendedName>
</protein>
<dbReference type="PANTHER" id="PTHR23282">
    <property type="entry name" value="APICAL ENDOSOMAL GLYCOPROTEIN PRECURSOR"/>
    <property type="match status" value="1"/>
</dbReference>
<evidence type="ECO:0000313" key="5">
    <source>
        <dbReference type="EMBL" id="CAH3148282.1"/>
    </source>
</evidence>
<dbReference type="InterPro" id="IPR013783">
    <property type="entry name" value="Ig-like_fold"/>
</dbReference>
<feature type="domain" description="Fibronectin type-III" evidence="4">
    <location>
        <begin position="662"/>
        <end position="761"/>
    </location>
</feature>
<keyword evidence="2" id="KW-0472">Membrane</keyword>
<dbReference type="PROSITE" id="PS50853">
    <property type="entry name" value="FN3"/>
    <property type="match status" value="6"/>
</dbReference>
<dbReference type="InterPro" id="IPR051560">
    <property type="entry name" value="MAM_domain-containing"/>
</dbReference>
<feature type="compositionally biased region" description="Low complexity" evidence="1">
    <location>
        <begin position="1227"/>
        <end position="1241"/>
    </location>
</feature>
<feature type="domain" description="Fibronectin type-III" evidence="4">
    <location>
        <begin position="246"/>
        <end position="341"/>
    </location>
</feature>
<gene>
    <name evidence="5" type="ORF">PEVE_00044540</name>
</gene>
<dbReference type="InterPro" id="IPR003961">
    <property type="entry name" value="FN3_dom"/>
</dbReference>
<evidence type="ECO:0000259" key="3">
    <source>
        <dbReference type="PROSITE" id="PS50060"/>
    </source>
</evidence>
<feature type="region of interest" description="Disordered" evidence="1">
    <location>
        <begin position="1360"/>
        <end position="1408"/>
    </location>
</feature>
<dbReference type="CDD" id="cd00063">
    <property type="entry name" value="FN3"/>
    <property type="match status" value="5"/>
</dbReference>